<dbReference type="Gene3D" id="3.30.70.1900">
    <property type="match status" value="1"/>
</dbReference>
<dbReference type="Pfam" id="PF10040">
    <property type="entry name" value="CRISPR_Cas6"/>
    <property type="match status" value="1"/>
</dbReference>
<evidence type="ECO:0000259" key="1">
    <source>
        <dbReference type="Pfam" id="PF10040"/>
    </source>
</evidence>
<evidence type="ECO:0000313" key="3">
    <source>
        <dbReference type="Proteomes" id="UP000557217"/>
    </source>
</evidence>
<name>A0A840PSY1_URETH</name>
<protein>
    <submittedName>
        <fullName evidence="2">CRISPR-associated endoribonuclease Cas6</fullName>
    </submittedName>
</protein>
<sequence>MQDLFTNQIPLKWCHLHFEIVPYQEMSLPSYPAITIRGGLGYELKKAVCTCHQEVCDCEHVQFYRQLYEDQTGIKHESFGYIAYNRPLIIRTRHNFKRKYTKNDSYQFEMILFGKAIQKYRDIILAMRAFGLNGIGEKMEKFYIKQVQSLGAPIPVTVYHDGEWIADARVNKLSDIVFPFEKKVQKVKIQFHTPTRIQVDGRYQEKVSFDVMIENLLRRINSLLYFHQNQLLDRDVYEEILNHSKYVEEVIQSYQKVKYRRFSTRQHQEMFLHGIEGWSIVKGSEIHTLLPLLYLGQFCHIGKQTTFGFGEYSIEVW</sequence>
<evidence type="ECO:0000313" key="2">
    <source>
        <dbReference type="EMBL" id="MBB5149083.1"/>
    </source>
</evidence>
<dbReference type="RefSeq" id="WP_168412358.1">
    <property type="nucleotide sequence ID" value="NZ_JAAXPW010000015.1"/>
</dbReference>
<dbReference type="EMBL" id="JACHGZ010000014">
    <property type="protein sequence ID" value="MBB5149083.1"/>
    <property type="molecule type" value="Genomic_DNA"/>
</dbReference>
<reference evidence="2 3" key="1">
    <citation type="submission" date="2020-08" db="EMBL/GenBank/DDBJ databases">
        <title>Genomic Encyclopedia of Type Strains, Phase IV (KMG-IV): sequencing the most valuable type-strain genomes for metagenomic binning, comparative biology and taxonomic classification.</title>
        <authorList>
            <person name="Goeker M."/>
        </authorList>
    </citation>
    <scope>NUCLEOTIDE SEQUENCE [LARGE SCALE GENOMIC DNA]</scope>
    <source>
        <strain evidence="2 3">DSM 10633</strain>
    </source>
</reference>
<feature type="domain" description="CRISPR-associated protein Cas6 C-terminal" evidence="1">
    <location>
        <begin position="189"/>
        <end position="312"/>
    </location>
</feature>
<keyword evidence="3" id="KW-1185">Reference proteome</keyword>
<gene>
    <name evidence="2" type="ORF">HNR36_001470</name>
</gene>
<dbReference type="AlphaFoldDB" id="A0A840PSY1"/>
<proteinExistence type="predicted"/>
<comment type="caution">
    <text evidence="2">The sequence shown here is derived from an EMBL/GenBank/DDBJ whole genome shotgun (WGS) entry which is preliminary data.</text>
</comment>
<dbReference type="InterPro" id="IPR019267">
    <property type="entry name" value="CRISPR-assoc_Cas6_C"/>
</dbReference>
<organism evidence="2 3">
    <name type="scientific">Ureibacillus thermosphaericus</name>
    <dbReference type="NCBI Taxonomy" id="51173"/>
    <lineage>
        <taxon>Bacteria</taxon>
        <taxon>Bacillati</taxon>
        <taxon>Bacillota</taxon>
        <taxon>Bacilli</taxon>
        <taxon>Bacillales</taxon>
        <taxon>Caryophanaceae</taxon>
        <taxon>Ureibacillus</taxon>
    </lineage>
</organism>
<accession>A0A840PSY1</accession>
<dbReference type="Proteomes" id="UP000557217">
    <property type="component" value="Unassembled WGS sequence"/>
</dbReference>